<evidence type="ECO:0000256" key="1">
    <source>
        <dbReference type="SAM" id="MobiDB-lite"/>
    </source>
</evidence>
<dbReference type="EMBL" id="WHWB01033360">
    <property type="protein sequence ID" value="KAJ7420301.1"/>
    <property type="molecule type" value="Genomic_DNA"/>
</dbReference>
<name>A0ABQ9DFN9_9PASS</name>
<keyword evidence="3" id="KW-1185">Reference proteome</keyword>
<gene>
    <name evidence="2" type="ORF">WISP_49223</name>
</gene>
<sequence>MVKKVEKLLYESNCEQPMEVHVEQMEQVAAAGGCDPVGSLCWSRLLAGPVDPIIGREAHAGTAEVGKWSAFGGHLVSSQGQYTTPNDLQVVEKSKEAESQ</sequence>
<feature type="compositionally biased region" description="Basic and acidic residues" evidence="1">
    <location>
        <begin position="90"/>
        <end position="100"/>
    </location>
</feature>
<proteinExistence type="predicted"/>
<evidence type="ECO:0000313" key="3">
    <source>
        <dbReference type="Proteomes" id="UP001145742"/>
    </source>
</evidence>
<organism evidence="2 3">
    <name type="scientific">Willisornis vidua</name>
    <name type="common">Xingu scale-backed antbird</name>
    <dbReference type="NCBI Taxonomy" id="1566151"/>
    <lineage>
        <taxon>Eukaryota</taxon>
        <taxon>Metazoa</taxon>
        <taxon>Chordata</taxon>
        <taxon>Craniata</taxon>
        <taxon>Vertebrata</taxon>
        <taxon>Euteleostomi</taxon>
        <taxon>Archelosauria</taxon>
        <taxon>Archosauria</taxon>
        <taxon>Dinosauria</taxon>
        <taxon>Saurischia</taxon>
        <taxon>Theropoda</taxon>
        <taxon>Coelurosauria</taxon>
        <taxon>Aves</taxon>
        <taxon>Neognathae</taxon>
        <taxon>Neoaves</taxon>
        <taxon>Telluraves</taxon>
        <taxon>Australaves</taxon>
        <taxon>Passeriformes</taxon>
        <taxon>Thamnophilidae</taxon>
        <taxon>Willisornis</taxon>
    </lineage>
</organism>
<accession>A0ABQ9DFN9</accession>
<protein>
    <submittedName>
        <fullName evidence="2">Uncharacterized protein</fullName>
    </submittedName>
</protein>
<evidence type="ECO:0000313" key="2">
    <source>
        <dbReference type="EMBL" id="KAJ7420301.1"/>
    </source>
</evidence>
<reference evidence="2" key="1">
    <citation type="submission" date="2019-10" db="EMBL/GenBank/DDBJ databases">
        <authorList>
            <person name="Soares A.E.R."/>
            <person name="Aleixo A."/>
            <person name="Schneider P."/>
            <person name="Miyaki C.Y."/>
            <person name="Schneider M.P."/>
            <person name="Mello C."/>
            <person name="Vasconcelos A.T.R."/>
        </authorList>
    </citation>
    <scope>NUCLEOTIDE SEQUENCE</scope>
    <source>
        <tissue evidence="2">Muscle</tissue>
    </source>
</reference>
<dbReference type="Proteomes" id="UP001145742">
    <property type="component" value="Unassembled WGS sequence"/>
</dbReference>
<feature type="region of interest" description="Disordered" evidence="1">
    <location>
        <begin position="78"/>
        <end position="100"/>
    </location>
</feature>
<comment type="caution">
    <text evidence="2">The sequence shown here is derived from an EMBL/GenBank/DDBJ whole genome shotgun (WGS) entry which is preliminary data.</text>
</comment>
<feature type="compositionally biased region" description="Polar residues" evidence="1">
    <location>
        <begin position="78"/>
        <end position="87"/>
    </location>
</feature>